<feature type="region of interest" description="Disordered" evidence="2">
    <location>
        <begin position="451"/>
        <end position="471"/>
    </location>
</feature>
<dbReference type="Proteomes" id="UP000681722">
    <property type="component" value="Unassembled WGS sequence"/>
</dbReference>
<protein>
    <recommendedName>
        <fullName evidence="3">PDZ domain-containing protein</fullName>
    </recommendedName>
</protein>
<feature type="region of interest" description="Disordered" evidence="2">
    <location>
        <begin position="764"/>
        <end position="792"/>
    </location>
</feature>
<organism evidence="4 6">
    <name type="scientific">Didymodactylos carnosus</name>
    <dbReference type="NCBI Taxonomy" id="1234261"/>
    <lineage>
        <taxon>Eukaryota</taxon>
        <taxon>Metazoa</taxon>
        <taxon>Spiralia</taxon>
        <taxon>Gnathifera</taxon>
        <taxon>Rotifera</taxon>
        <taxon>Eurotatoria</taxon>
        <taxon>Bdelloidea</taxon>
        <taxon>Philodinida</taxon>
        <taxon>Philodinidae</taxon>
        <taxon>Didymodactylos</taxon>
    </lineage>
</organism>
<dbReference type="CDD" id="cd06768">
    <property type="entry name" value="PDZ_NHERF-like"/>
    <property type="match status" value="2"/>
</dbReference>
<evidence type="ECO:0000259" key="3">
    <source>
        <dbReference type="PROSITE" id="PS50106"/>
    </source>
</evidence>
<dbReference type="GO" id="GO:0005102">
    <property type="term" value="F:signaling receptor binding"/>
    <property type="evidence" value="ECO:0007669"/>
    <property type="project" value="TreeGrafter"/>
</dbReference>
<feature type="compositionally biased region" description="Polar residues" evidence="2">
    <location>
        <begin position="451"/>
        <end position="468"/>
    </location>
</feature>
<evidence type="ECO:0000256" key="1">
    <source>
        <dbReference type="ARBA" id="ARBA00022737"/>
    </source>
</evidence>
<feature type="domain" description="PDZ" evidence="3">
    <location>
        <begin position="23"/>
        <end position="81"/>
    </location>
</feature>
<feature type="compositionally biased region" description="Polar residues" evidence="2">
    <location>
        <begin position="764"/>
        <end position="783"/>
    </location>
</feature>
<feature type="domain" description="PDZ" evidence="3">
    <location>
        <begin position="653"/>
        <end position="726"/>
    </location>
</feature>
<dbReference type="InterPro" id="IPR001478">
    <property type="entry name" value="PDZ"/>
</dbReference>
<evidence type="ECO:0000256" key="2">
    <source>
        <dbReference type="SAM" id="MobiDB-lite"/>
    </source>
</evidence>
<feature type="domain" description="PDZ" evidence="3">
    <location>
        <begin position="1243"/>
        <end position="1302"/>
    </location>
</feature>
<dbReference type="InterPro" id="IPR036034">
    <property type="entry name" value="PDZ_sf"/>
</dbReference>
<dbReference type="PANTHER" id="PTHR14191:SF27">
    <property type="entry name" value="MICROTUBULE ASSOCIATED SERINE_THREONINE KINASE FAMILY MEMBER 4"/>
    <property type="match status" value="1"/>
</dbReference>
<feature type="region of interest" description="Disordered" evidence="2">
    <location>
        <begin position="233"/>
        <end position="288"/>
    </location>
</feature>
<comment type="caution">
    <text evidence="4">The sequence shown here is derived from an EMBL/GenBank/DDBJ whole genome shotgun (WGS) entry which is preliminary data.</text>
</comment>
<feature type="domain" description="PDZ" evidence="3">
    <location>
        <begin position="831"/>
        <end position="887"/>
    </location>
</feature>
<dbReference type="Pfam" id="PF13180">
    <property type="entry name" value="PDZ_2"/>
    <property type="match status" value="1"/>
</dbReference>
<gene>
    <name evidence="4" type="ORF">GPM918_LOCUS649</name>
    <name evidence="5" type="ORF">SRO942_LOCUS650</name>
</gene>
<proteinExistence type="predicted"/>
<accession>A0A813PEZ1</accession>
<sequence length="1482" mass="168207">MAVDPSSSLRLCRLHVWPNYPGLGFTLEQAPKGAPHIIRLVESNSPAAAGGLRIQDVVLQVNGEDVEGIEYEHVKRNIQEARDRKGLIELLVCDLTNYQKLKKNGIKFNTRSAIIMETPATIPAEYMNMQQRTPRTCQINLRPGDDSFGFEVANGEHDTGAYIQDVTPNSPAALAGLRKSDRIIEIDGKKVNSDLSASILDKLRKAKAKRTVRLFVADTDTYQYYRDNKMTLSSRAKTRSATTPSLSGRSTASSKDPYLNGQSPITNYPPSNTSTIRDGGNRNQSMSLSVPNLSIPINASIQQQLRPDQEDIRLCTINRSNANETFGIELNYHRQDRFHSLTLIDEQSLAKHAGIRDHDRLIEVNGENIERLDHDYVTNKIRQIRQPNPINQRLQSLELLVCDEPTYNYYKQNNKTIYSGLSTVRRLPPNMPQTYTSMRSDHSQATIIPSYDSNRQNSRQPTPAQQEQLPLVNGYSYNAPTTNQSILNRDGQSMQGTFADDRSIPPFNSIVNDHIPIPTYLPPQRPSLQTRNVGVRKDDGLRNGFGFTFRTSPTESPQAPYSHIITGIDSNAPVSSMGLKINDYILSINDEDVEHLTHEQLEDKLRRITNTENVRLLVADENVYRVYRQQNSLNNNSSFTQNPLEVQHNNVRTYQLQRTPNFEGYGFRVTYRPNALDGGTPHQINQVERNSPADRQGLRKGDYILRVNNQDVEHLNQQEFMDLMKSVTGNNNRIYNPDLLTLDVMDEETYRFIRRTPQQIVGRTPPISTYNLPATSSSMLSDRTPTRVPLLNNNSDYVTTSSPYMNDDIPQEQYPKLRQCHIRPWPHYQQLGFSLTQSDGGYTIHQLRLDSPAAHTGIRNNDHLIEVNNVNIENTSYSHVLNLIDTSYNRDGELNLLVIDDEGYQWYKQNRLKFDPKSPYSNIERKITPETQTVFTSANTLPQRFITQEQLPSQSEIHIPPTTYIAHNSRPSSAGPKMYTPSADGGMYSTHMIPQRIFPDYQQRQPPPSISSTLSNAGRLSRAAVDVVDSKSMLRFCRLNTEPGTPFGFELQQNENRQHVIRNVKRDSPAARAGLHNEDRVIEVNDESVVNKSHKDVSSMIKTSSINGLLRLLIQPSNIKPLSVKTVKSKTKSLPSLTDQTIYNSYDSEYGVGQHTPYANSSYATHYDPTMSHNQYGRTQVPTMVKYLSTSRVDNLGLTDPTQNYRPYSANDFLPTSVYTHPPSVINPYVSQQYAPSNPLPRKCLLIRDPRFPGCGFKLLERENYDTPIVVEVKQNSPAKRSGLAEGDHIIYIDTRNVQAMTSFDEMTQLIHRTFEEQGQITLVTLTSLAYHTLKKKGGYLQPEPFDYQNPISELITIFPPRLCKIQLLGHEQDFGFTLQKINPINIKDVTPGSASYEYGLRPDDRILEINGRDTTTLTSQQIVDIIDNSKRYRSLELLVIDTSGYNWCQMHAIPLNSSLPFVQIPSRRGRFNFFYLVYTPV</sequence>
<dbReference type="Proteomes" id="UP000663829">
    <property type="component" value="Unassembled WGS sequence"/>
</dbReference>
<dbReference type="EMBL" id="CAJOBC010000053">
    <property type="protein sequence ID" value="CAF3526899.1"/>
    <property type="molecule type" value="Genomic_DNA"/>
</dbReference>
<keyword evidence="6" id="KW-1185">Reference proteome</keyword>
<feature type="domain" description="PDZ" evidence="3">
    <location>
        <begin position="138"/>
        <end position="218"/>
    </location>
</feature>
<keyword evidence="1" id="KW-0677">Repeat</keyword>
<evidence type="ECO:0000313" key="6">
    <source>
        <dbReference type="Proteomes" id="UP000663829"/>
    </source>
</evidence>
<dbReference type="InterPro" id="IPR051067">
    <property type="entry name" value="NHER"/>
</dbReference>
<dbReference type="EMBL" id="CAJNOQ010000053">
    <property type="protein sequence ID" value="CAF0747839.1"/>
    <property type="molecule type" value="Genomic_DNA"/>
</dbReference>
<feature type="domain" description="PDZ" evidence="3">
    <location>
        <begin position="1036"/>
        <end position="1116"/>
    </location>
</feature>
<feature type="domain" description="PDZ" evidence="3">
    <location>
        <begin position="314"/>
        <end position="383"/>
    </location>
</feature>
<dbReference type="Gene3D" id="2.30.42.10">
    <property type="match status" value="9"/>
</dbReference>
<dbReference type="SMART" id="SM00228">
    <property type="entry name" value="PDZ"/>
    <property type="match status" value="9"/>
</dbReference>
<evidence type="ECO:0000313" key="5">
    <source>
        <dbReference type="EMBL" id="CAF3526899.1"/>
    </source>
</evidence>
<reference evidence="4" key="1">
    <citation type="submission" date="2021-02" db="EMBL/GenBank/DDBJ databases">
        <authorList>
            <person name="Nowell W R."/>
        </authorList>
    </citation>
    <scope>NUCLEOTIDE SEQUENCE</scope>
</reference>
<dbReference type="CDD" id="cd00136">
    <property type="entry name" value="PDZ_canonical"/>
    <property type="match status" value="2"/>
</dbReference>
<dbReference type="Pfam" id="PF00595">
    <property type="entry name" value="PDZ"/>
    <property type="match status" value="7"/>
</dbReference>
<feature type="domain" description="PDZ" evidence="3">
    <location>
        <begin position="1365"/>
        <end position="1442"/>
    </location>
</feature>
<dbReference type="PROSITE" id="PS50106">
    <property type="entry name" value="PDZ"/>
    <property type="match status" value="9"/>
</dbReference>
<dbReference type="PANTHER" id="PTHR14191">
    <property type="entry name" value="PDZ DOMAIN CONTAINING PROTEIN"/>
    <property type="match status" value="1"/>
</dbReference>
<dbReference type="OrthoDB" id="10009200at2759"/>
<name>A0A813PEZ1_9BILA</name>
<dbReference type="GO" id="GO:0043495">
    <property type="term" value="F:protein-membrane adaptor activity"/>
    <property type="evidence" value="ECO:0007669"/>
    <property type="project" value="TreeGrafter"/>
</dbReference>
<dbReference type="GO" id="GO:0016324">
    <property type="term" value="C:apical plasma membrane"/>
    <property type="evidence" value="ECO:0007669"/>
    <property type="project" value="TreeGrafter"/>
</dbReference>
<dbReference type="SUPFAM" id="SSF50156">
    <property type="entry name" value="PDZ domain-like"/>
    <property type="match status" value="9"/>
</dbReference>
<feature type="domain" description="PDZ" evidence="3">
    <location>
        <begin position="532"/>
        <end position="620"/>
    </location>
</feature>
<evidence type="ECO:0000313" key="4">
    <source>
        <dbReference type="EMBL" id="CAF0747839.1"/>
    </source>
</evidence>
<dbReference type="GO" id="GO:0072659">
    <property type="term" value="P:protein localization to plasma membrane"/>
    <property type="evidence" value="ECO:0007669"/>
    <property type="project" value="TreeGrafter"/>
</dbReference>